<evidence type="ECO:0000313" key="3">
    <source>
        <dbReference type="Proteomes" id="UP000593572"/>
    </source>
</evidence>
<dbReference type="InterPro" id="IPR002156">
    <property type="entry name" value="RNaseH_domain"/>
</dbReference>
<evidence type="ECO:0000259" key="1">
    <source>
        <dbReference type="Pfam" id="PF13456"/>
    </source>
</evidence>
<dbReference type="GO" id="GO:0004523">
    <property type="term" value="F:RNA-DNA hybrid ribonuclease activity"/>
    <property type="evidence" value="ECO:0007669"/>
    <property type="project" value="InterPro"/>
</dbReference>
<dbReference type="EMBL" id="JABEZX010000005">
    <property type="protein sequence ID" value="MBA0555368.1"/>
    <property type="molecule type" value="Genomic_DNA"/>
</dbReference>
<accession>A0A7J8LSF8</accession>
<dbReference type="Proteomes" id="UP000593572">
    <property type="component" value="Unassembled WGS sequence"/>
</dbReference>
<dbReference type="AlphaFoldDB" id="A0A7J8LSF8"/>
<keyword evidence="3" id="KW-1185">Reference proteome</keyword>
<proteinExistence type="predicted"/>
<protein>
    <recommendedName>
        <fullName evidence="1">RNase H type-1 domain-containing protein</fullName>
    </recommendedName>
</protein>
<evidence type="ECO:0000313" key="2">
    <source>
        <dbReference type="EMBL" id="MBA0555368.1"/>
    </source>
</evidence>
<feature type="domain" description="RNase H type-1" evidence="1">
    <location>
        <begin position="3"/>
        <end position="40"/>
    </location>
</feature>
<dbReference type="GO" id="GO:0003676">
    <property type="term" value="F:nucleic acid binding"/>
    <property type="evidence" value="ECO:0007669"/>
    <property type="project" value="InterPro"/>
</dbReference>
<feature type="non-terminal residue" evidence="2">
    <location>
        <position position="1"/>
    </location>
</feature>
<sequence length="44" mass="4860">YLNTNGSVRFEDDSASVGGIVRDQVGNWIFGFNRFLGSCSVFEV</sequence>
<organism evidence="2 3">
    <name type="scientific">Gossypium lobatum</name>
    <dbReference type="NCBI Taxonomy" id="34289"/>
    <lineage>
        <taxon>Eukaryota</taxon>
        <taxon>Viridiplantae</taxon>
        <taxon>Streptophyta</taxon>
        <taxon>Embryophyta</taxon>
        <taxon>Tracheophyta</taxon>
        <taxon>Spermatophyta</taxon>
        <taxon>Magnoliopsida</taxon>
        <taxon>eudicotyledons</taxon>
        <taxon>Gunneridae</taxon>
        <taxon>Pentapetalae</taxon>
        <taxon>rosids</taxon>
        <taxon>malvids</taxon>
        <taxon>Malvales</taxon>
        <taxon>Malvaceae</taxon>
        <taxon>Malvoideae</taxon>
        <taxon>Gossypium</taxon>
    </lineage>
</organism>
<reference evidence="2 3" key="1">
    <citation type="journal article" date="2019" name="Genome Biol. Evol.">
        <title>Insights into the evolution of the New World diploid cottons (Gossypium, subgenus Houzingenia) based on genome sequencing.</title>
        <authorList>
            <person name="Grover C.E."/>
            <person name="Arick M.A. 2nd"/>
            <person name="Thrash A."/>
            <person name="Conover J.L."/>
            <person name="Sanders W.S."/>
            <person name="Peterson D.G."/>
            <person name="Frelichowski J.E."/>
            <person name="Scheffler J.A."/>
            <person name="Scheffler B.E."/>
            <person name="Wendel J.F."/>
        </authorList>
    </citation>
    <scope>NUCLEOTIDE SEQUENCE [LARGE SCALE GENOMIC DNA]</scope>
    <source>
        <strain evidence="2">157</strain>
        <tissue evidence="2">Leaf</tissue>
    </source>
</reference>
<name>A0A7J8LSF8_9ROSI</name>
<comment type="caution">
    <text evidence="2">The sequence shown here is derived from an EMBL/GenBank/DDBJ whole genome shotgun (WGS) entry which is preliminary data.</text>
</comment>
<dbReference type="Pfam" id="PF13456">
    <property type="entry name" value="RVT_3"/>
    <property type="match status" value="1"/>
</dbReference>
<gene>
    <name evidence="2" type="ORF">Golob_025551</name>
</gene>